<reference evidence="2" key="1">
    <citation type="submission" date="2021-09" db="EMBL/GenBank/DDBJ databases">
        <title>The genome of Mauremys mutica provides insights into the evolution of semi-aquatic lifestyle.</title>
        <authorList>
            <person name="Gong S."/>
            <person name="Gao Y."/>
        </authorList>
    </citation>
    <scope>NUCLEOTIDE SEQUENCE</scope>
    <source>
        <strain evidence="2">MM-2020</strain>
        <tissue evidence="2">Muscle</tissue>
    </source>
</reference>
<proteinExistence type="predicted"/>
<gene>
    <name evidence="2" type="ORF">KIL84_010780</name>
</gene>
<dbReference type="EMBL" id="JAHDVG010000474">
    <property type="protein sequence ID" value="KAH1177078.1"/>
    <property type="molecule type" value="Genomic_DNA"/>
</dbReference>
<protein>
    <submittedName>
        <fullName evidence="2">Uncharacterized protein</fullName>
    </submittedName>
</protein>
<feature type="region of interest" description="Disordered" evidence="1">
    <location>
        <begin position="62"/>
        <end position="94"/>
    </location>
</feature>
<dbReference type="Proteomes" id="UP000827986">
    <property type="component" value="Unassembled WGS sequence"/>
</dbReference>
<organism evidence="2 3">
    <name type="scientific">Mauremys mutica</name>
    <name type="common">yellowpond turtle</name>
    <dbReference type="NCBI Taxonomy" id="74926"/>
    <lineage>
        <taxon>Eukaryota</taxon>
        <taxon>Metazoa</taxon>
        <taxon>Chordata</taxon>
        <taxon>Craniata</taxon>
        <taxon>Vertebrata</taxon>
        <taxon>Euteleostomi</taxon>
        <taxon>Archelosauria</taxon>
        <taxon>Testudinata</taxon>
        <taxon>Testudines</taxon>
        <taxon>Cryptodira</taxon>
        <taxon>Durocryptodira</taxon>
        <taxon>Testudinoidea</taxon>
        <taxon>Geoemydidae</taxon>
        <taxon>Geoemydinae</taxon>
        <taxon>Mauremys</taxon>
    </lineage>
</organism>
<keyword evidence="3" id="KW-1185">Reference proteome</keyword>
<evidence type="ECO:0000313" key="2">
    <source>
        <dbReference type="EMBL" id="KAH1177078.1"/>
    </source>
</evidence>
<name>A0A9D3XC84_9SAUR</name>
<dbReference type="AlphaFoldDB" id="A0A9D3XC84"/>
<evidence type="ECO:0000256" key="1">
    <source>
        <dbReference type="SAM" id="MobiDB-lite"/>
    </source>
</evidence>
<accession>A0A9D3XC84</accession>
<comment type="caution">
    <text evidence="2">The sequence shown here is derived from an EMBL/GenBank/DDBJ whole genome shotgun (WGS) entry which is preliminary data.</text>
</comment>
<evidence type="ECO:0000313" key="3">
    <source>
        <dbReference type="Proteomes" id="UP000827986"/>
    </source>
</evidence>
<sequence>MPHPPVRGTRLLHPIPPPSHPCLSAHIAVGSGADAVPFAHTPPERRCSCSVTHQPEWQLSMQPAPAPCLGTGPAPAPRRAPPTSRMAPSHALSQPFAQHKCHGCGLRLAQLRSHLGTGTARRTSQPATAVPLL</sequence>